<keyword evidence="3" id="KW-0732">Signal</keyword>
<organism evidence="4 5">
    <name type="scientific">Desertihabitans brevis</name>
    <dbReference type="NCBI Taxonomy" id="2268447"/>
    <lineage>
        <taxon>Bacteria</taxon>
        <taxon>Bacillati</taxon>
        <taxon>Actinomycetota</taxon>
        <taxon>Actinomycetes</taxon>
        <taxon>Propionibacteriales</taxon>
        <taxon>Propionibacteriaceae</taxon>
        <taxon>Desertihabitans</taxon>
    </lineage>
</organism>
<feature type="signal peptide" evidence="3">
    <location>
        <begin position="1"/>
        <end position="21"/>
    </location>
</feature>
<keyword evidence="2" id="KW-0812">Transmembrane</keyword>
<feature type="transmembrane region" description="Helical" evidence="2">
    <location>
        <begin position="631"/>
        <end position="649"/>
    </location>
</feature>
<keyword evidence="5" id="KW-1185">Reference proteome</keyword>
<dbReference type="EMBL" id="QOUI01000003">
    <property type="protein sequence ID" value="RCK70314.1"/>
    <property type="molecule type" value="Genomic_DNA"/>
</dbReference>
<sequence length="684" mass="71365">MALALLAALLGALPAAPAAVAAEPQEVSLRLEAVTPGVLDAAGDTTLTLRGTATNTRETPVRNLQLMLWRDQGTLYTAEDQLTDLALAPATLPVGARVFEVETAYTTDLPPVLEPGQSVPFELSATVDQLGLPAGTGAALVGVHARENGSQTVGRVRTLVPVVGTDPDPVDLVSVVQLDAAPSRLAPDLFADDGLGSDLTEGGRLDTLLTSASREGVSWAVDPLLVAEVADLADGYRVAGDEARPGEHAEAARRWLSRLEALPAETGYRLPWGTPDLLAVASHDDAALTDAVVAAQRPDALAATEQLGRVAELPLLVIPVGGGLDAEGLALVERMDPAVVLVSGAEGSAVLEHEDGAALGDVDAAAFTPTIGPEPLDTPPQVVQHLRTRTLMAALQGEQAVVRVVDTADRARAEEQADAGAEWQRRVPLQEWLTTLADPLTDQLTGPAAGAADQLAPDVLADAVRLRSATVAAAELLVDPTVTEDADRVTSTAVSSWWRAGAADQAGRQRWIAPRRAFLDSLLDGEAIALSVPDDVEMSARSGSFPVTVTNRLERAVRVQVLFTSENAQRLTVPPVTGIELAPGQTVTTTASPRARVNGALTARAQLATPSGRAFGEIEDVRIRATQVGRAGWVIVIASGIVLVGGTVLRVRQVRASQRAATTDPGNAERGGDVPQSAEEETRR</sequence>
<dbReference type="Pfam" id="PF19516">
    <property type="entry name" value="DUF6049"/>
    <property type="match status" value="2"/>
</dbReference>
<evidence type="ECO:0000256" key="1">
    <source>
        <dbReference type="SAM" id="MobiDB-lite"/>
    </source>
</evidence>
<gene>
    <name evidence="4" type="ORF">DT076_06580</name>
</gene>
<keyword evidence="2" id="KW-0472">Membrane</keyword>
<dbReference type="InterPro" id="IPR046112">
    <property type="entry name" value="DUF6049"/>
</dbReference>
<keyword evidence="2" id="KW-1133">Transmembrane helix</keyword>
<evidence type="ECO:0000256" key="3">
    <source>
        <dbReference type="SAM" id="SignalP"/>
    </source>
</evidence>
<accession>A0A367YWR7</accession>
<name>A0A367YWR7_9ACTN</name>
<evidence type="ECO:0000313" key="4">
    <source>
        <dbReference type="EMBL" id="RCK70314.1"/>
    </source>
</evidence>
<feature type="chain" id="PRO_5016819907" description="Glycoprotein" evidence="3">
    <location>
        <begin position="22"/>
        <end position="684"/>
    </location>
</feature>
<reference evidence="4 5" key="1">
    <citation type="submission" date="2018-07" db="EMBL/GenBank/DDBJ databases">
        <title>Desertimonas flava gen. nov. sp. nov.</title>
        <authorList>
            <person name="Liu S."/>
        </authorList>
    </citation>
    <scope>NUCLEOTIDE SEQUENCE [LARGE SCALE GENOMIC DNA]</scope>
    <source>
        <strain evidence="4 5">16Sb5-5</strain>
    </source>
</reference>
<protein>
    <recommendedName>
        <fullName evidence="6">Glycoprotein</fullName>
    </recommendedName>
</protein>
<evidence type="ECO:0008006" key="6">
    <source>
        <dbReference type="Google" id="ProtNLM"/>
    </source>
</evidence>
<evidence type="ECO:0000313" key="5">
    <source>
        <dbReference type="Proteomes" id="UP000252770"/>
    </source>
</evidence>
<comment type="caution">
    <text evidence="4">The sequence shown here is derived from an EMBL/GenBank/DDBJ whole genome shotgun (WGS) entry which is preliminary data.</text>
</comment>
<feature type="region of interest" description="Disordered" evidence="1">
    <location>
        <begin position="657"/>
        <end position="684"/>
    </location>
</feature>
<dbReference type="AlphaFoldDB" id="A0A367YWR7"/>
<dbReference type="Proteomes" id="UP000252770">
    <property type="component" value="Unassembled WGS sequence"/>
</dbReference>
<proteinExistence type="predicted"/>
<evidence type="ECO:0000256" key="2">
    <source>
        <dbReference type="SAM" id="Phobius"/>
    </source>
</evidence>